<dbReference type="VEuPathDB" id="FungiDB:HMPREF1544_02190"/>
<organism evidence="1 2">
    <name type="scientific">Mucor circinelloides f. circinelloides (strain 1006PhL)</name>
    <name type="common">Mucormycosis agent</name>
    <name type="synonym">Calyptromyces circinelloides</name>
    <dbReference type="NCBI Taxonomy" id="1220926"/>
    <lineage>
        <taxon>Eukaryota</taxon>
        <taxon>Fungi</taxon>
        <taxon>Fungi incertae sedis</taxon>
        <taxon>Mucoromycota</taxon>
        <taxon>Mucoromycotina</taxon>
        <taxon>Mucoromycetes</taxon>
        <taxon>Mucorales</taxon>
        <taxon>Mucorineae</taxon>
        <taxon>Mucoraceae</taxon>
        <taxon>Mucor</taxon>
    </lineage>
</organism>
<dbReference type="InParanoid" id="S2JKU1"/>
<reference evidence="2" key="1">
    <citation type="submission" date="2013-05" db="EMBL/GenBank/DDBJ databases">
        <title>The Genome sequence of Mucor circinelloides f. circinelloides 1006PhL.</title>
        <authorList>
            <consortium name="The Broad Institute Genomics Platform"/>
            <person name="Cuomo C."/>
            <person name="Earl A."/>
            <person name="Findley K."/>
            <person name="Lee S.C."/>
            <person name="Walker B."/>
            <person name="Young S."/>
            <person name="Zeng Q."/>
            <person name="Gargeya S."/>
            <person name="Fitzgerald M."/>
            <person name="Haas B."/>
            <person name="Abouelleil A."/>
            <person name="Allen A.W."/>
            <person name="Alvarado L."/>
            <person name="Arachchi H.M."/>
            <person name="Berlin A.M."/>
            <person name="Chapman S.B."/>
            <person name="Gainer-Dewar J."/>
            <person name="Goldberg J."/>
            <person name="Griggs A."/>
            <person name="Gujja S."/>
            <person name="Hansen M."/>
            <person name="Howarth C."/>
            <person name="Imamovic A."/>
            <person name="Ireland A."/>
            <person name="Larimer J."/>
            <person name="McCowan C."/>
            <person name="Murphy C."/>
            <person name="Pearson M."/>
            <person name="Poon T.W."/>
            <person name="Priest M."/>
            <person name="Roberts A."/>
            <person name="Saif S."/>
            <person name="Shea T."/>
            <person name="Sisk P."/>
            <person name="Sykes S."/>
            <person name="Wortman J."/>
            <person name="Nusbaum C."/>
            <person name="Birren B."/>
        </authorList>
    </citation>
    <scope>NUCLEOTIDE SEQUENCE [LARGE SCALE GENOMIC DNA]</scope>
    <source>
        <strain evidence="2">1006PhL</strain>
    </source>
</reference>
<gene>
    <name evidence="1" type="ORF">HMPREF1544_02190</name>
</gene>
<dbReference type="STRING" id="1220926.S2JKU1"/>
<evidence type="ECO:0000313" key="1">
    <source>
        <dbReference type="EMBL" id="EPB90936.1"/>
    </source>
</evidence>
<dbReference type="EMBL" id="KE123914">
    <property type="protein sequence ID" value="EPB90936.1"/>
    <property type="molecule type" value="Genomic_DNA"/>
</dbReference>
<evidence type="ECO:0000313" key="2">
    <source>
        <dbReference type="Proteomes" id="UP000014254"/>
    </source>
</evidence>
<dbReference type="AlphaFoldDB" id="S2JKU1"/>
<proteinExistence type="predicted"/>
<sequence length="435" mass="50077">MDILQYYSEGNKKFRFSTFVEDLKEDIAAHSLEIDVAGDNDWKALKEAWSSILKRFKTQNADVESRSLPSEDVFAFSTDTKISNIIYKQAVEAARCKLNYTNDLSKQDLLYFRILDFSLKKEANPLLTVFNKTDYDRFKAEFTTKIPISTYVGNTSKSYLARVEGTENKKQMIKLIKEEVMAEALGAEGDETVLCHSYFFGLCNEDSYLYFVLSPMFKNLLLNNPRNCLIFGETNLKAKAIEVNRYLDDDERRFSGPKIDLIIKDKKYNLEIMTVEVSGPPQKVNQTHFLEDRNKTAKNLKAMFKQIVSRMEVPSVTLIRKLKLYGLQFYQNEVFIYSLSKPCDYSNVFVKDSQFSVLGESSISKQSMPTFFKNFPAISHLIEATHVGLDEIFSIDENQEVLEESSEDPSPHVSPRKKNKKQVLKKSRTLSVFLL</sequence>
<dbReference type="Proteomes" id="UP000014254">
    <property type="component" value="Unassembled WGS sequence"/>
</dbReference>
<dbReference type="eggNOG" id="ENOG502T1FK">
    <property type="taxonomic scope" value="Eukaryota"/>
</dbReference>
<accession>S2JKU1</accession>
<dbReference type="OrthoDB" id="2443197at2759"/>
<keyword evidence="2" id="KW-1185">Reference proteome</keyword>
<protein>
    <submittedName>
        <fullName evidence="1">Uncharacterized protein</fullName>
    </submittedName>
</protein>
<name>S2JKU1_MUCC1</name>